<dbReference type="AlphaFoldDB" id="A0A0F4PK49"/>
<dbReference type="eggNOG" id="COG0793">
    <property type="taxonomic scope" value="Bacteria"/>
</dbReference>
<feature type="domain" description="Tail specific protease" evidence="2">
    <location>
        <begin position="239"/>
        <end position="448"/>
    </location>
</feature>
<sequence>MKKLAFLLSFFPLISTASDYSCEQEFNWLKKTFENNDAGFQYALSQKGEKNYLEHNKASLKAIKNADDISDCHQRLQQWLLFFREGHIGLSLNVEKENNASVHNFNKTEFQQYLNNKSKEDIEGIWRLPSYTVGLKKEGSNYNGYVIESTNSKWQPGQLKLILNEENDGTYKATYYMADHSIRHVDSVDFIDQNHLSLGNNWLTLSRQNPKEESKAEVLQYVQLMESKTPLVKQLSKETALLRIPSFSYTDKKHIDTVIRDNLETILSTENLIIDIRGNGGGSDISYEEILPIIYTNPIHNVGVEFLSTPLNNSRMLKFIDDENFSDDDKKWAKKGYKTLQQRLGQFVNLDAQSVSVKKLENVNPLPKKVGILMDESNGSTAEQFLLAAKQSYKVKLLGAPTRGVLDISNMHQVDSPSKNLTLHYSLSKSLRIPEMTIDGKGIQPDFYLDSSIPAYQWVSYTRGMLEEM</sequence>
<dbReference type="OrthoDB" id="9758793at2"/>
<dbReference type="PATRIC" id="fig|151081.8.peg.2500"/>
<gene>
    <name evidence="3" type="ORF">TW72_18225</name>
</gene>
<dbReference type="InterPro" id="IPR029045">
    <property type="entry name" value="ClpP/crotonase-like_dom_sf"/>
</dbReference>
<accession>A0A0F4PK49</accession>
<dbReference type="Gene3D" id="3.90.226.10">
    <property type="entry name" value="2-enoyl-CoA Hydratase, Chain A, domain 1"/>
    <property type="match status" value="1"/>
</dbReference>
<evidence type="ECO:0000313" key="3">
    <source>
        <dbReference type="EMBL" id="KJY95368.1"/>
    </source>
</evidence>
<organism evidence="3 4">
    <name type="scientific">Pseudoalteromonas ruthenica</name>
    <dbReference type="NCBI Taxonomy" id="151081"/>
    <lineage>
        <taxon>Bacteria</taxon>
        <taxon>Pseudomonadati</taxon>
        <taxon>Pseudomonadota</taxon>
        <taxon>Gammaproteobacteria</taxon>
        <taxon>Alteromonadales</taxon>
        <taxon>Pseudoalteromonadaceae</taxon>
        <taxon>Pseudoalteromonas</taxon>
    </lineage>
</organism>
<dbReference type="EMBL" id="JXXZ01000022">
    <property type="protein sequence ID" value="KJY95368.1"/>
    <property type="molecule type" value="Genomic_DNA"/>
</dbReference>
<evidence type="ECO:0000313" key="4">
    <source>
        <dbReference type="Proteomes" id="UP000033664"/>
    </source>
</evidence>
<evidence type="ECO:0000256" key="1">
    <source>
        <dbReference type="SAM" id="SignalP"/>
    </source>
</evidence>
<comment type="caution">
    <text evidence="3">The sequence shown here is derived from an EMBL/GenBank/DDBJ whole genome shotgun (WGS) entry which is preliminary data.</text>
</comment>
<name>A0A0F4PK49_9GAMM</name>
<dbReference type="GO" id="GO:0008236">
    <property type="term" value="F:serine-type peptidase activity"/>
    <property type="evidence" value="ECO:0007669"/>
    <property type="project" value="InterPro"/>
</dbReference>
<dbReference type="GO" id="GO:0006508">
    <property type="term" value="P:proteolysis"/>
    <property type="evidence" value="ECO:0007669"/>
    <property type="project" value="InterPro"/>
</dbReference>
<dbReference type="Proteomes" id="UP000033664">
    <property type="component" value="Unassembled WGS sequence"/>
</dbReference>
<feature type="chain" id="PRO_5002474562" evidence="1">
    <location>
        <begin position="18"/>
        <end position="469"/>
    </location>
</feature>
<dbReference type="SUPFAM" id="SSF52096">
    <property type="entry name" value="ClpP/crotonase"/>
    <property type="match status" value="1"/>
</dbReference>
<protein>
    <submittedName>
        <fullName evidence="3">Peptidase S41</fullName>
    </submittedName>
</protein>
<dbReference type="Pfam" id="PF03572">
    <property type="entry name" value="Peptidase_S41"/>
    <property type="match status" value="1"/>
</dbReference>
<keyword evidence="4" id="KW-1185">Reference proteome</keyword>
<evidence type="ECO:0000259" key="2">
    <source>
        <dbReference type="Pfam" id="PF03572"/>
    </source>
</evidence>
<reference evidence="3 4" key="1">
    <citation type="journal article" date="2015" name="BMC Genomics">
        <title>Genome mining reveals unlocked bioactive potential of marine Gram-negative bacteria.</title>
        <authorList>
            <person name="Machado H."/>
            <person name="Sonnenschein E.C."/>
            <person name="Melchiorsen J."/>
            <person name="Gram L."/>
        </authorList>
    </citation>
    <scope>NUCLEOTIDE SEQUENCE [LARGE SCALE GENOMIC DNA]</scope>
    <source>
        <strain evidence="3 4">S3137</strain>
    </source>
</reference>
<keyword evidence="1" id="KW-0732">Signal</keyword>
<dbReference type="InterPro" id="IPR005151">
    <property type="entry name" value="Tail-specific_protease"/>
</dbReference>
<feature type="signal peptide" evidence="1">
    <location>
        <begin position="1"/>
        <end position="17"/>
    </location>
</feature>
<dbReference type="GeneID" id="58230436"/>
<dbReference type="RefSeq" id="WP_045979794.1">
    <property type="nucleotide sequence ID" value="NZ_JXXY01000013.1"/>
</dbReference>
<proteinExistence type="predicted"/>